<sequence length="332" mass="37261">MESQSEEWKKFSLSEHEGNQYLVEEDEIEETNFLAACFFTSRVLNMEAIACTFKLLWRTRKGFEVRDMGNHRVLFEFKDSGDVDRVLKGEPWSFDKNLVALKQVSKHTDVRNLNFDRTSFWVQTVIKVAGLEEEGEDTDSPTASDKEESELSKEKGSASIVALVTEDDKERKGLSSLSVTNQDTDVVAENAQCFEIRNVLNHEDNGDRELAGYEKGEVEFSMETLGPCIDQSFVSVGSKVASSAQFLKSLLVSGGTNPTFTMGSISRSTRSISTKGAHKQRVPRKSKEVQGCSLAKRMSRELDEEMEDVEGSRKKRVVCKDYTLVEAGDQPC</sequence>
<evidence type="ECO:0000256" key="1">
    <source>
        <dbReference type="SAM" id="MobiDB-lite"/>
    </source>
</evidence>
<dbReference type="EMBL" id="LRBV02000012">
    <property type="status" value="NOT_ANNOTATED_CDS"/>
    <property type="molecule type" value="Genomic_DNA"/>
</dbReference>
<feature type="compositionally biased region" description="Basic and acidic residues" evidence="1">
    <location>
        <begin position="144"/>
        <end position="156"/>
    </location>
</feature>
<proteinExistence type="predicted"/>
<dbReference type="InParanoid" id="A0A7N2REH7"/>
<feature type="compositionally biased region" description="Low complexity" evidence="1">
    <location>
        <begin position="264"/>
        <end position="274"/>
    </location>
</feature>
<protein>
    <recommendedName>
        <fullName evidence="2">DUF4283 domain-containing protein</fullName>
    </recommendedName>
</protein>
<reference evidence="3" key="2">
    <citation type="submission" date="2021-01" db="UniProtKB">
        <authorList>
            <consortium name="EnsemblPlants"/>
        </authorList>
    </citation>
    <scope>IDENTIFICATION</scope>
</reference>
<feature type="region of interest" description="Disordered" evidence="1">
    <location>
        <begin position="132"/>
        <end position="158"/>
    </location>
</feature>
<keyword evidence="4" id="KW-1185">Reference proteome</keyword>
<dbReference type="Proteomes" id="UP000594261">
    <property type="component" value="Chromosome 12"/>
</dbReference>
<feature type="domain" description="DUF4283" evidence="2">
    <location>
        <begin position="38"/>
        <end position="109"/>
    </location>
</feature>
<accession>A0A7N2REH7</accession>
<dbReference type="EnsemblPlants" id="QL12p020478:mrna">
    <property type="protein sequence ID" value="QL12p020478:mrna"/>
    <property type="gene ID" value="QL12p020478"/>
</dbReference>
<dbReference type="Gramene" id="QL12p020478:mrna">
    <property type="protein sequence ID" value="QL12p020478:mrna"/>
    <property type="gene ID" value="QL12p020478"/>
</dbReference>
<organism evidence="3 4">
    <name type="scientific">Quercus lobata</name>
    <name type="common">Valley oak</name>
    <dbReference type="NCBI Taxonomy" id="97700"/>
    <lineage>
        <taxon>Eukaryota</taxon>
        <taxon>Viridiplantae</taxon>
        <taxon>Streptophyta</taxon>
        <taxon>Embryophyta</taxon>
        <taxon>Tracheophyta</taxon>
        <taxon>Spermatophyta</taxon>
        <taxon>Magnoliopsida</taxon>
        <taxon>eudicotyledons</taxon>
        <taxon>Gunneridae</taxon>
        <taxon>Pentapetalae</taxon>
        <taxon>rosids</taxon>
        <taxon>fabids</taxon>
        <taxon>Fagales</taxon>
        <taxon>Fagaceae</taxon>
        <taxon>Quercus</taxon>
    </lineage>
</organism>
<dbReference type="InterPro" id="IPR025558">
    <property type="entry name" value="DUF4283"/>
</dbReference>
<dbReference type="AlphaFoldDB" id="A0A7N2REH7"/>
<dbReference type="Pfam" id="PF14111">
    <property type="entry name" value="DUF4283"/>
    <property type="match status" value="1"/>
</dbReference>
<evidence type="ECO:0000259" key="2">
    <source>
        <dbReference type="Pfam" id="PF14111"/>
    </source>
</evidence>
<evidence type="ECO:0000313" key="4">
    <source>
        <dbReference type="Proteomes" id="UP000594261"/>
    </source>
</evidence>
<reference evidence="3 4" key="1">
    <citation type="journal article" date="2016" name="G3 (Bethesda)">
        <title>First Draft Assembly and Annotation of the Genome of a California Endemic Oak Quercus lobata Nee (Fagaceae).</title>
        <authorList>
            <person name="Sork V.L."/>
            <person name="Fitz-Gibbon S.T."/>
            <person name="Puiu D."/>
            <person name="Crepeau M."/>
            <person name="Gugger P.F."/>
            <person name="Sherman R."/>
            <person name="Stevens K."/>
            <person name="Langley C.H."/>
            <person name="Pellegrini M."/>
            <person name="Salzberg S.L."/>
        </authorList>
    </citation>
    <scope>NUCLEOTIDE SEQUENCE [LARGE SCALE GENOMIC DNA]</scope>
    <source>
        <strain evidence="3 4">cv. SW786</strain>
    </source>
</reference>
<feature type="region of interest" description="Disordered" evidence="1">
    <location>
        <begin position="264"/>
        <end position="290"/>
    </location>
</feature>
<name>A0A7N2REH7_QUELO</name>
<evidence type="ECO:0000313" key="3">
    <source>
        <dbReference type="EnsemblPlants" id="QL12p020478:mrna"/>
    </source>
</evidence>